<comment type="caution">
    <text evidence="1">The sequence shown here is derived from an EMBL/GenBank/DDBJ whole genome shotgun (WGS) entry which is preliminary data.</text>
</comment>
<proteinExistence type="predicted"/>
<sequence length="192" mass="22279">MEVKNHPKKLWVEKSNNHRGIHIKSPNEIDLHKGSDENFVQEYIANPYLIDKRSCFIVYRKAKEEDTDAEEEACWTDQLDDFQVIPGQKAITHFSSFQYNCPKSGYILTLQISVFDILFKGLISSIQPAFLSWVRQFINAKLQNNNTINKTFIYLGSLTELSTRTNDRYVMDSKLVVKLKGVLIFKLVLPLF</sequence>
<evidence type="ECO:0000313" key="2">
    <source>
        <dbReference type="Proteomes" id="UP000275408"/>
    </source>
</evidence>
<dbReference type="AlphaFoldDB" id="A0A3M6U6Y9"/>
<accession>A0A3M6U6Y9</accession>
<gene>
    <name evidence="1" type="ORF">pdam_00022311</name>
</gene>
<dbReference type="OrthoDB" id="202825at2759"/>
<organism evidence="1 2">
    <name type="scientific">Pocillopora damicornis</name>
    <name type="common">Cauliflower coral</name>
    <name type="synonym">Millepora damicornis</name>
    <dbReference type="NCBI Taxonomy" id="46731"/>
    <lineage>
        <taxon>Eukaryota</taxon>
        <taxon>Metazoa</taxon>
        <taxon>Cnidaria</taxon>
        <taxon>Anthozoa</taxon>
        <taxon>Hexacorallia</taxon>
        <taxon>Scleractinia</taxon>
        <taxon>Astrocoeniina</taxon>
        <taxon>Pocilloporidae</taxon>
        <taxon>Pocillopora</taxon>
    </lineage>
</organism>
<dbReference type="EMBL" id="RCHS01002144">
    <property type="protein sequence ID" value="RMX49397.1"/>
    <property type="molecule type" value="Genomic_DNA"/>
</dbReference>
<dbReference type="InterPro" id="IPR004344">
    <property type="entry name" value="TTL/TTLL_fam"/>
</dbReference>
<dbReference type="Pfam" id="PF03133">
    <property type="entry name" value="TTL"/>
    <property type="match status" value="1"/>
</dbReference>
<reference evidence="1 2" key="1">
    <citation type="journal article" date="2018" name="Sci. Rep.">
        <title>Comparative analysis of the Pocillopora damicornis genome highlights role of immune system in coral evolution.</title>
        <authorList>
            <person name="Cunning R."/>
            <person name="Bay R.A."/>
            <person name="Gillette P."/>
            <person name="Baker A.C."/>
            <person name="Traylor-Knowles N."/>
        </authorList>
    </citation>
    <scope>NUCLEOTIDE SEQUENCE [LARGE SCALE GENOMIC DNA]</scope>
    <source>
        <strain evidence="1">RSMAS</strain>
        <tissue evidence="1">Whole animal</tissue>
    </source>
</reference>
<name>A0A3M6U6Y9_POCDA</name>
<dbReference type="PANTHER" id="PTHR47113:SF1">
    <property type="entry name" value="LD09343P"/>
    <property type="match status" value="1"/>
</dbReference>
<protein>
    <submittedName>
        <fullName evidence="1">Uncharacterized protein</fullName>
    </submittedName>
</protein>
<dbReference type="InterPro" id="IPR053317">
    <property type="entry name" value="Tubulin_polyglutamylase"/>
</dbReference>
<evidence type="ECO:0000313" key="1">
    <source>
        <dbReference type="EMBL" id="RMX49397.1"/>
    </source>
</evidence>
<keyword evidence="2" id="KW-1185">Reference proteome</keyword>
<dbReference type="Proteomes" id="UP000275408">
    <property type="component" value="Unassembled WGS sequence"/>
</dbReference>
<dbReference type="PANTHER" id="PTHR47113">
    <property type="entry name" value="LD09343P"/>
    <property type="match status" value="1"/>
</dbReference>